<dbReference type="InterPro" id="IPR000089">
    <property type="entry name" value="Biotin_lipoyl"/>
</dbReference>
<comment type="caution">
    <text evidence="3">The sequence shown here is derived from an EMBL/GenBank/DDBJ whole genome shotgun (WGS) entry which is preliminary data.</text>
</comment>
<dbReference type="Pfam" id="PF00364">
    <property type="entry name" value="Biotin_lipoyl"/>
    <property type="match status" value="1"/>
</dbReference>
<accession>A0A840BII1</accession>
<dbReference type="SUPFAM" id="SSF51230">
    <property type="entry name" value="Single hybrid motif"/>
    <property type="match status" value="1"/>
</dbReference>
<organism evidence="3 4">
    <name type="scientific">Niveibacterium umoris</name>
    <dbReference type="NCBI Taxonomy" id="1193620"/>
    <lineage>
        <taxon>Bacteria</taxon>
        <taxon>Pseudomonadati</taxon>
        <taxon>Pseudomonadota</taxon>
        <taxon>Betaproteobacteria</taxon>
        <taxon>Rhodocyclales</taxon>
        <taxon>Rhodocyclaceae</taxon>
        <taxon>Niveibacterium</taxon>
    </lineage>
</organism>
<dbReference type="PANTHER" id="PTHR45266:SF3">
    <property type="entry name" value="OXALOACETATE DECARBOXYLASE ALPHA CHAIN"/>
    <property type="match status" value="1"/>
</dbReference>
<evidence type="ECO:0000259" key="2">
    <source>
        <dbReference type="PROSITE" id="PS50968"/>
    </source>
</evidence>
<gene>
    <name evidence="3" type="ORF">GGR36_000690</name>
</gene>
<feature type="domain" description="Lipoyl-binding" evidence="2">
    <location>
        <begin position="49"/>
        <end position="126"/>
    </location>
</feature>
<dbReference type="InterPro" id="IPR001882">
    <property type="entry name" value="Biotin_BS"/>
</dbReference>
<name>A0A840BII1_9RHOO</name>
<dbReference type="Gene3D" id="2.40.50.100">
    <property type="match status" value="1"/>
</dbReference>
<evidence type="ECO:0000313" key="4">
    <source>
        <dbReference type="Proteomes" id="UP000561045"/>
    </source>
</evidence>
<dbReference type="CDD" id="cd06850">
    <property type="entry name" value="biotinyl_domain"/>
    <property type="match status" value="1"/>
</dbReference>
<dbReference type="AlphaFoldDB" id="A0A840BII1"/>
<protein>
    <submittedName>
        <fullName evidence="3">Biotin carboxyl carrier protein</fullName>
    </submittedName>
</protein>
<reference evidence="3 4" key="1">
    <citation type="submission" date="2020-08" db="EMBL/GenBank/DDBJ databases">
        <title>Genomic Encyclopedia of Type Strains, Phase IV (KMG-IV): sequencing the most valuable type-strain genomes for metagenomic binning, comparative biology and taxonomic classification.</title>
        <authorList>
            <person name="Goeker M."/>
        </authorList>
    </citation>
    <scope>NUCLEOTIDE SEQUENCE [LARGE SCALE GENOMIC DNA]</scope>
    <source>
        <strain evidence="3 4">DSM 106739</strain>
    </source>
</reference>
<keyword evidence="4" id="KW-1185">Reference proteome</keyword>
<dbReference type="PROSITE" id="PS50968">
    <property type="entry name" value="BIOTINYL_LIPOYL"/>
    <property type="match status" value="1"/>
</dbReference>
<dbReference type="InterPro" id="IPR011053">
    <property type="entry name" value="Single_hybrid_motif"/>
</dbReference>
<dbReference type="InterPro" id="IPR050709">
    <property type="entry name" value="Biotin_Carboxyl_Carrier/Decarb"/>
</dbReference>
<dbReference type="EMBL" id="JACIET010000001">
    <property type="protein sequence ID" value="MBB4011382.1"/>
    <property type="molecule type" value="Genomic_DNA"/>
</dbReference>
<proteinExistence type="predicted"/>
<dbReference type="RefSeq" id="WP_183631886.1">
    <property type="nucleotide sequence ID" value="NZ_BAABLE010000011.1"/>
</dbReference>
<dbReference type="PROSITE" id="PS00188">
    <property type="entry name" value="BIOTIN"/>
    <property type="match status" value="1"/>
</dbReference>
<dbReference type="PANTHER" id="PTHR45266">
    <property type="entry name" value="OXALOACETATE DECARBOXYLASE ALPHA CHAIN"/>
    <property type="match status" value="1"/>
</dbReference>
<sequence>MERTFRVTVDGQPFMVTVEEVENPGGNAQALPAGGAVSGSVGIAPPTPAQPEAAPAVGAVISHLGGTVDEVYVRVGQVVAAGERLATVEAMKMKNAILASAAGTVRSVEVAAGDTVSAGQVLLRLG</sequence>
<evidence type="ECO:0000313" key="3">
    <source>
        <dbReference type="EMBL" id="MBB4011382.1"/>
    </source>
</evidence>
<keyword evidence="1" id="KW-0092">Biotin</keyword>
<evidence type="ECO:0000256" key="1">
    <source>
        <dbReference type="ARBA" id="ARBA00023267"/>
    </source>
</evidence>
<dbReference type="Proteomes" id="UP000561045">
    <property type="component" value="Unassembled WGS sequence"/>
</dbReference>